<sequence length="101" mass="11638">MLMEMHSLFVDCISAAFYMICHADVGVAKANADLWDSFMENSEVEFVVIILVILTDHPLLYLTSELTWIPARAIQVLHDLLLDVNAFSGYWDVPRLYWFVL</sequence>
<name>A0A8K1IA93_9VIRU</name>
<organism evidence="1">
    <name type="scientific">Hibiscus-infecting cilevirus</name>
    <dbReference type="NCBI Taxonomy" id="2054415"/>
    <lineage>
        <taxon>Viruses</taxon>
        <taxon>Riboviria</taxon>
        <taxon>Orthornavirae</taxon>
        <taxon>Kitrinoviricota</taxon>
        <taxon>Alsuviricetes</taxon>
        <taxon>Martellivirales</taxon>
        <taxon>Kitaviridae</taxon>
        <taxon>Cilevirus</taxon>
        <taxon>Cilevirus colombiaense</taxon>
    </lineage>
</organism>
<proteinExistence type="predicted"/>
<evidence type="ECO:0000313" key="1">
    <source>
        <dbReference type="EMBL" id="UBY00463.1"/>
    </source>
</evidence>
<reference evidence="1" key="1">
    <citation type="submission" date="2020-12" db="EMBL/GenBank/DDBJ databases">
        <title>First report of hibiscus-infecting cilevirus in passion fruit (Passiflora sp.).</title>
        <authorList>
            <person name="Olmedo-Velarde A."/>
            <person name="Roy A."/>
            <person name="Melzer M.J."/>
        </authorList>
    </citation>
    <scope>NUCLEOTIDE SEQUENCE</scope>
    <source>
        <strain evidence="1">LilikoiO2</strain>
    </source>
</reference>
<accession>A0A8K1IA93</accession>
<protein>
    <submittedName>
        <fullName evidence="1">p12</fullName>
    </submittedName>
</protein>
<dbReference type="EMBL" id="MW413438">
    <property type="protein sequence ID" value="UBY00463.1"/>
    <property type="molecule type" value="Genomic_RNA"/>
</dbReference>